<dbReference type="EMBL" id="MHST01000001">
    <property type="protein sequence ID" value="OHA50092.1"/>
    <property type="molecule type" value="Genomic_DNA"/>
</dbReference>
<dbReference type="GO" id="GO:0005886">
    <property type="term" value="C:plasma membrane"/>
    <property type="evidence" value="ECO:0007669"/>
    <property type="project" value="UniProtKB-SubCell"/>
</dbReference>
<dbReference type="PRINTS" id="PR00812">
    <property type="entry name" value="BCTERIALGSPF"/>
</dbReference>
<dbReference type="InterPro" id="IPR003004">
    <property type="entry name" value="GspF/PilC"/>
</dbReference>
<gene>
    <name evidence="10" type="ORF">A2682_03315</name>
</gene>
<dbReference type="InterPro" id="IPR018076">
    <property type="entry name" value="T2SS_GspF_dom"/>
</dbReference>
<evidence type="ECO:0000313" key="11">
    <source>
        <dbReference type="Proteomes" id="UP000178690"/>
    </source>
</evidence>
<dbReference type="Gene3D" id="1.20.81.30">
    <property type="entry name" value="Type II secretion system (T2SS), domain F"/>
    <property type="match status" value="2"/>
</dbReference>
<dbReference type="AlphaFoldDB" id="A0A1G2PR85"/>
<keyword evidence="4" id="KW-0997">Cell inner membrane</keyword>
<feature type="transmembrane region" description="Helical" evidence="8">
    <location>
        <begin position="165"/>
        <end position="191"/>
    </location>
</feature>
<keyword evidence="3" id="KW-1003">Cell membrane</keyword>
<evidence type="ECO:0000256" key="7">
    <source>
        <dbReference type="ARBA" id="ARBA00023136"/>
    </source>
</evidence>
<dbReference type="PANTHER" id="PTHR30012:SF0">
    <property type="entry name" value="TYPE II SECRETION SYSTEM PROTEIN F-RELATED"/>
    <property type="match status" value="1"/>
</dbReference>
<name>A0A1G2PR85_TERXR</name>
<accession>A0A1G2PR85</accession>
<feature type="transmembrane region" description="Helical" evidence="8">
    <location>
        <begin position="376"/>
        <end position="397"/>
    </location>
</feature>
<evidence type="ECO:0000256" key="4">
    <source>
        <dbReference type="ARBA" id="ARBA00022519"/>
    </source>
</evidence>
<evidence type="ECO:0000259" key="9">
    <source>
        <dbReference type="Pfam" id="PF00482"/>
    </source>
</evidence>
<feature type="transmembrane region" description="Helical" evidence="8">
    <location>
        <begin position="211"/>
        <end position="239"/>
    </location>
</feature>
<evidence type="ECO:0000256" key="2">
    <source>
        <dbReference type="ARBA" id="ARBA00005745"/>
    </source>
</evidence>
<keyword evidence="6 8" id="KW-1133">Transmembrane helix</keyword>
<evidence type="ECO:0000313" key="10">
    <source>
        <dbReference type="EMBL" id="OHA50092.1"/>
    </source>
</evidence>
<dbReference type="Proteomes" id="UP000178690">
    <property type="component" value="Unassembled WGS sequence"/>
</dbReference>
<comment type="subcellular location">
    <subcellularLocation>
        <location evidence="1">Cell inner membrane</location>
        <topology evidence="1">Multi-pass membrane protein</topology>
    </subcellularLocation>
</comment>
<keyword evidence="5 8" id="KW-0812">Transmembrane</keyword>
<dbReference type="InterPro" id="IPR042094">
    <property type="entry name" value="T2SS_GspF_sf"/>
</dbReference>
<evidence type="ECO:0000256" key="8">
    <source>
        <dbReference type="SAM" id="Phobius"/>
    </source>
</evidence>
<sequence length="404" mass="44022">MPIFAWEAVTKEGARRTGELEAPSRQSVLQTLERQQLFPVRVQVRGAAVPRPLFRLRGRSISAVEKTLLCQHLAVMIRAGISMNPALEMLIADAENPALRQFLKDAQDAIRRGQPLWSAFAAYGNAFPSYFVGLVRAGESSGQLAAAFDQAATQLTREFQSQRKAIAALLYPAILMSVSTLLILFLLFFAIPRIAETITSLEVELPLFSRIVFGTSALVTAQPIATFLFVLFVFAAAAFSALSRPGRAVAAQAFWRFPISRSFLKKFAIARFARTLGALLKAGLPAVEALEITAGSVGVDAVRLSVLDARERIRRGSSFTGAFRGHSEYFPNLLTGMMAVGEQSGQLPDLLLTVSRFFEEDADRALQTMVALIEPLMLLVMGTMVGAIALSVILPIYQLVSAIQ</sequence>
<evidence type="ECO:0000256" key="1">
    <source>
        <dbReference type="ARBA" id="ARBA00004429"/>
    </source>
</evidence>
<comment type="caution">
    <text evidence="10">The sequence shown here is derived from an EMBL/GenBank/DDBJ whole genome shotgun (WGS) entry which is preliminary data.</text>
</comment>
<evidence type="ECO:0000256" key="6">
    <source>
        <dbReference type="ARBA" id="ARBA00022989"/>
    </source>
</evidence>
<protein>
    <recommendedName>
        <fullName evidence="9">Type II secretion system protein GspF domain-containing protein</fullName>
    </recommendedName>
</protein>
<dbReference type="FunFam" id="1.20.81.30:FF:000001">
    <property type="entry name" value="Type II secretion system protein F"/>
    <property type="match status" value="2"/>
</dbReference>
<evidence type="ECO:0000256" key="5">
    <source>
        <dbReference type="ARBA" id="ARBA00022692"/>
    </source>
</evidence>
<comment type="similarity">
    <text evidence="2">Belongs to the GSP F family.</text>
</comment>
<feature type="domain" description="Type II secretion system protein GspF" evidence="9">
    <location>
        <begin position="70"/>
        <end position="192"/>
    </location>
</feature>
<dbReference type="PANTHER" id="PTHR30012">
    <property type="entry name" value="GENERAL SECRETION PATHWAY PROTEIN"/>
    <property type="match status" value="1"/>
</dbReference>
<reference evidence="10 11" key="1">
    <citation type="journal article" date="2016" name="Nat. Commun.">
        <title>Thousands of microbial genomes shed light on interconnected biogeochemical processes in an aquifer system.</title>
        <authorList>
            <person name="Anantharaman K."/>
            <person name="Brown C.T."/>
            <person name="Hug L.A."/>
            <person name="Sharon I."/>
            <person name="Castelle C.J."/>
            <person name="Probst A.J."/>
            <person name="Thomas B.C."/>
            <person name="Singh A."/>
            <person name="Wilkins M.J."/>
            <person name="Karaoz U."/>
            <person name="Brodie E.L."/>
            <person name="Williams K.H."/>
            <person name="Hubbard S.S."/>
            <person name="Banfield J.F."/>
        </authorList>
    </citation>
    <scope>NUCLEOTIDE SEQUENCE [LARGE SCALE GENOMIC DNA]</scope>
    <source>
        <strain evidence="11">RIFCSPHIGHO2_01_FULL_58_15</strain>
    </source>
</reference>
<keyword evidence="7 8" id="KW-0472">Membrane</keyword>
<proteinExistence type="inferred from homology"/>
<evidence type="ECO:0000256" key="3">
    <source>
        <dbReference type="ARBA" id="ARBA00022475"/>
    </source>
</evidence>
<dbReference type="Pfam" id="PF00482">
    <property type="entry name" value="T2SSF"/>
    <property type="match status" value="2"/>
</dbReference>
<dbReference type="STRING" id="1802363.A2682_03315"/>
<feature type="domain" description="Type II secretion system protein GspF" evidence="9">
    <location>
        <begin position="272"/>
        <end position="395"/>
    </location>
</feature>
<organism evidence="10 11">
    <name type="scientific">Terrybacteria sp. (strain RIFCSPHIGHO2_01_FULL_58_15)</name>
    <dbReference type="NCBI Taxonomy" id="1802363"/>
    <lineage>
        <taxon>Bacteria</taxon>
        <taxon>Candidatus Terryibacteriota</taxon>
    </lineage>
</organism>